<gene>
    <name evidence="2" type="ORF">LPTSP4_36000</name>
</gene>
<dbReference type="Proteomes" id="UP000245133">
    <property type="component" value="Unassembled WGS sequence"/>
</dbReference>
<evidence type="ECO:0000313" key="2">
    <source>
        <dbReference type="EMBL" id="GBF52062.1"/>
    </source>
</evidence>
<evidence type="ECO:0000313" key="3">
    <source>
        <dbReference type="Proteomes" id="UP000245133"/>
    </source>
</evidence>
<dbReference type="AlphaFoldDB" id="A0A2P2E5C4"/>
<protein>
    <submittedName>
        <fullName evidence="2">Uncharacterized protein</fullName>
    </submittedName>
</protein>
<keyword evidence="3" id="KW-1185">Reference proteome</keyword>
<evidence type="ECO:0000256" key="1">
    <source>
        <dbReference type="SAM" id="MobiDB-lite"/>
    </source>
</evidence>
<accession>A0A2P2E5C4</accession>
<comment type="caution">
    <text evidence="2">The sequence shown here is derived from an EMBL/GenBank/DDBJ whole genome shotgun (WGS) entry which is preliminary data.</text>
</comment>
<name>A0A2P2E5C4_9LEPT</name>
<reference evidence="2 3" key="1">
    <citation type="submission" date="2018-02" db="EMBL/GenBank/DDBJ databases">
        <title>Novel Leptospira species isolated from soil and water in Japan.</title>
        <authorList>
            <person name="Nakao R."/>
            <person name="Masuzawa T."/>
        </authorList>
    </citation>
    <scope>NUCLEOTIDE SEQUENCE [LARGE SCALE GENOMIC DNA]</scope>
    <source>
        <strain evidence="2 3">YH101</strain>
    </source>
</reference>
<dbReference type="EMBL" id="BFBB01000010">
    <property type="protein sequence ID" value="GBF52062.1"/>
    <property type="molecule type" value="Genomic_DNA"/>
</dbReference>
<sequence length="57" mass="5983">MSKLANMSIGHKVDKTSAHSSAFGKVATSFQNSVSAKSVPTKATTKKSEKVVSNSKK</sequence>
<organism evidence="2 3">
    <name type="scientific">Leptospira ryugenii</name>
    <dbReference type="NCBI Taxonomy" id="1917863"/>
    <lineage>
        <taxon>Bacteria</taxon>
        <taxon>Pseudomonadati</taxon>
        <taxon>Spirochaetota</taxon>
        <taxon>Spirochaetia</taxon>
        <taxon>Leptospirales</taxon>
        <taxon>Leptospiraceae</taxon>
        <taxon>Leptospira</taxon>
    </lineage>
</organism>
<feature type="region of interest" description="Disordered" evidence="1">
    <location>
        <begin position="31"/>
        <end position="57"/>
    </location>
</feature>
<feature type="compositionally biased region" description="Polar residues" evidence="1">
    <location>
        <begin position="31"/>
        <end position="43"/>
    </location>
</feature>
<proteinExistence type="predicted"/>